<gene>
    <name evidence="1" type="ORF">BS47DRAFT_1396984</name>
</gene>
<name>A0A9P6AP42_9AGAM</name>
<sequence length="169" mass="19228">MHHREPTITTLAKKYNDMLKQMMLFKLDVDDDTWHNIGLEDLEEFEGVLPPWLGDDTVHAGICFDQEVTNCEGELLCCHLEHEAMHDWFEEEYEATMLAEKYTPASSVLPNKAGDDMAAKGARINVEEIMANDDGETELEPVALYDAHVMAEIDNRAREQEWESGEGAK</sequence>
<organism evidence="1 2">
    <name type="scientific">Hydnum rufescens UP504</name>
    <dbReference type="NCBI Taxonomy" id="1448309"/>
    <lineage>
        <taxon>Eukaryota</taxon>
        <taxon>Fungi</taxon>
        <taxon>Dikarya</taxon>
        <taxon>Basidiomycota</taxon>
        <taxon>Agaricomycotina</taxon>
        <taxon>Agaricomycetes</taxon>
        <taxon>Cantharellales</taxon>
        <taxon>Hydnaceae</taxon>
        <taxon>Hydnum</taxon>
    </lineage>
</organism>
<evidence type="ECO:0000313" key="1">
    <source>
        <dbReference type="EMBL" id="KAF9509367.1"/>
    </source>
</evidence>
<dbReference type="AlphaFoldDB" id="A0A9P6AP42"/>
<comment type="caution">
    <text evidence="1">The sequence shown here is derived from an EMBL/GenBank/DDBJ whole genome shotgun (WGS) entry which is preliminary data.</text>
</comment>
<dbReference type="Proteomes" id="UP000886523">
    <property type="component" value="Unassembled WGS sequence"/>
</dbReference>
<protein>
    <submittedName>
        <fullName evidence="1">Uncharacterized protein</fullName>
    </submittedName>
</protein>
<proteinExistence type="predicted"/>
<reference evidence="1" key="1">
    <citation type="journal article" date="2020" name="Nat. Commun.">
        <title>Large-scale genome sequencing of mycorrhizal fungi provides insights into the early evolution of symbiotic traits.</title>
        <authorList>
            <person name="Miyauchi S."/>
            <person name="Kiss E."/>
            <person name="Kuo A."/>
            <person name="Drula E."/>
            <person name="Kohler A."/>
            <person name="Sanchez-Garcia M."/>
            <person name="Morin E."/>
            <person name="Andreopoulos B."/>
            <person name="Barry K.W."/>
            <person name="Bonito G."/>
            <person name="Buee M."/>
            <person name="Carver A."/>
            <person name="Chen C."/>
            <person name="Cichocki N."/>
            <person name="Clum A."/>
            <person name="Culley D."/>
            <person name="Crous P.W."/>
            <person name="Fauchery L."/>
            <person name="Girlanda M."/>
            <person name="Hayes R.D."/>
            <person name="Keri Z."/>
            <person name="LaButti K."/>
            <person name="Lipzen A."/>
            <person name="Lombard V."/>
            <person name="Magnuson J."/>
            <person name="Maillard F."/>
            <person name="Murat C."/>
            <person name="Nolan M."/>
            <person name="Ohm R.A."/>
            <person name="Pangilinan J."/>
            <person name="Pereira M.F."/>
            <person name="Perotto S."/>
            <person name="Peter M."/>
            <person name="Pfister S."/>
            <person name="Riley R."/>
            <person name="Sitrit Y."/>
            <person name="Stielow J.B."/>
            <person name="Szollosi G."/>
            <person name="Zifcakova L."/>
            <person name="Stursova M."/>
            <person name="Spatafora J.W."/>
            <person name="Tedersoo L."/>
            <person name="Vaario L.M."/>
            <person name="Yamada A."/>
            <person name="Yan M."/>
            <person name="Wang P."/>
            <person name="Xu J."/>
            <person name="Bruns T."/>
            <person name="Baldrian P."/>
            <person name="Vilgalys R."/>
            <person name="Dunand C."/>
            <person name="Henrissat B."/>
            <person name="Grigoriev I.V."/>
            <person name="Hibbett D."/>
            <person name="Nagy L.G."/>
            <person name="Martin F.M."/>
        </authorList>
    </citation>
    <scope>NUCLEOTIDE SEQUENCE</scope>
    <source>
        <strain evidence="1">UP504</strain>
    </source>
</reference>
<evidence type="ECO:0000313" key="2">
    <source>
        <dbReference type="Proteomes" id="UP000886523"/>
    </source>
</evidence>
<dbReference type="EMBL" id="MU129037">
    <property type="protein sequence ID" value="KAF9509367.1"/>
    <property type="molecule type" value="Genomic_DNA"/>
</dbReference>
<accession>A0A9P6AP42</accession>
<keyword evidence="2" id="KW-1185">Reference proteome</keyword>